<name>A0AA40K9E1_9PEZI</name>
<reference evidence="1" key="1">
    <citation type="submission" date="2023-06" db="EMBL/GenBank/DDBJ databases">
        <title>Genome-scale phylogeny and comparative genomics of the fungal order Sordariales.</title>
        <authorList>
            <consortium name="Lawrence Berkeley National Laboratory"/>
            <person name="Hensen N."/>
            <person name="Bonometti L."/>
            <person name="Westerberg I."/>
            <person name="Brannstrom I.O."/>
            <person name="Guillou S."/>
            <person name="Cros-Aarteil S."/>
            <person name="Calhoun S."/>
            <person name="Haridas S."/>
            <person name="Kuo A."/>
            <person name="Mondo S."/>
            <person name="Pangilinan J."/>
            <person name="Riley R."/>
            <person name="LaButti K."/>
            <person name="Andreopoulos B."/>
            <person name="Lipzen A."/>
            <person name="Chen C."/>
            <person name="Yanf M."/>
            <person name="Daum C."/>
            <person name="Ng V."/>
            <person name="Clum A."/>
            <person name="Steindorff A."/>
            <person name="Ohm R."/>
            <person name="Martin F."/>
            <person name="Silar P."/>
            <person name="Natvig D."/>
            <person name="Lalanne C."/>
            <person name="Gautier V."/>
            <person name="Ament-velasquez S.L."/>
            <person name="Kruys A."/>
            <person name="Hutchinson M.I."/>
            <person name="Powell A.J."/>
            <person name="Barry K."/>
            <person name="Miller A.N."/>
            <person name="Grigoriev I.V."/>
            <person name="Debuchy R."/>
            <person name="Gladieux P."/>
            <person name="Thoren M.H."/>
            <person name="Johannesson H."/>
        </authorList>
    </citation>
    <scope>NUCLEOTIDE SEQUENCE</scope>
    <source>
        <strain evidence="1">SMH3187-1</strain>
    </source>
</reference>
<sequence>MLRSRSKMVIWLAGETVLQTPCIAVDAIITLDWNDAGFCSVTIMPKQGPGLIAEHCPIIRAKQAQMTRTRRPISGIRTSFRRLGRHRCKMTSLIFPHKAHEWLKT</sequence>
<gene>
    <name evidence="1" type="ORF">B0T18DRAFT_54777</name>
</gene>
<keyword evidence="2" id="KW-1185">Reference proteome</keyword>
<proteinExistence type="predicted"/>
<accession>A0AA40K9E1</accession>
<evidence type="ECO:0000313" key="2">
    <source>
        <dbReference type="Proteomes" id="UP001172155"/>
    </source>
</evidence>
<dbReference type="EMBL" id="JAUKUD010000002">
    <property type="protein sequence ID" value="KAK0750690.1"/>
    <property type="molecule type" value="Genomic_DNA"/>
</dbReference>
<organism evidence="1 2">
    <name type="scientific">Schizothecium vesticola</name>
    <dbReference type="NCBI Taxonomy" id="314040"/>
    <lineage>
        <taxon>Eukaryota</taxon>
        <taxon>Fungi</taxon>
        <taxon>Dikarya</taxon>
        <taxon>Ascomycota</taxon>
        <taxon>Pezizomycotina</taxon>
        <taxon>Sordariomycetes</taxon>
        <taxon>Sordariomycetidae</taxon>
        <taxon>Sordariales</taxon>
        <taxon>Schizotheciaceae</taxon>
        <taxon>Schizothecium</taxon>
    </lineage>
</organism>
<dbReference type="Proteomes" id="UP001172155">
    <property type="component" value="Unassembled WGS sequence"/>
</dbReference>
<protein>
    <submittedName>
        <fullName evidence="1">Uncharacterized protein</fullName>
    </submittedName>
</protein>
<evidence type="ECO:0000313" key="1">
    <source>
        <dbReference type="EMBL" id="KAK0750690.1"/>
    </source>
</evidence>
<comment type="caution">
    <text evidence="1">The sequence shown here is derived from an EMBL/GenBank/DDBJ whole genome shotgun (WGS) entry which is preliminary data.</text>
</comment>
<dbReference type="AlphaFoldDB" id="A0AA40K9E1"/>